<name>A0A3D9N1C8_9FLAO</name>
<keyword evidence="1" id="KW-0812">Transmembrane</keyword>
<protein>
    <recommendedName>
        <fullName evidence="4">DUF4190 domain-containing protein</fullName>
    </recommendedName>
</protein>
<proteinExistence type="predicted"/>
<keyword evidence="3" id="KW-1185">Reference proteome</keyword>
<dbReference type="PROSITE" id="PS51257">
    <property type="entry name" value="PROKAR_LIPOPROTEIN"/>
    <property type="match status" value="1"/>
</dbReference>
<dbReference type="EMBL" id="QREI01000002">
    <property type="protein sequence ID" value="REE25517.1"/>
    <property type="molecule type" value="Genomic_DNA"/>
</dbReference>
<evidence type="ECO:0008006" key="4">
    <source>
        <dbReference type="Google" id="ProtNLM"/>
    </source>
</evidence>
<keyword evidence="1" id="KW-1133">Transmembrane helix</keyword>
<dbReference type="InterPro" id="IPR011655">
    <property type="entry name" value="MpPF26"/>
</dbReference>
<dbReference type="NCBIfam" id="NF040945">
    <property type="entry name" value="CCC_membrane"/>
    <property type="match status" value="1"/>
</dbReference>
<accession>A0A3D9N1C8</accession>
<organism evidence="2 3">
    <name type="scientific">Winogradskyella pacifica</name>
    <dbReference type="NCBI Taxonomy" id="664642"/>
    <lineage>
        <taxon>Bacteria</taxon>
        <taxon>Pseudomonadati</taxon>
        <taxon>Bacteroidota</taxon>
        <taxon>Flavobacteriia</taxon>
        <taxon>Flavobacteriales</taxon>
        <taxon>Flavobacteriaceae</taxon>
        <taxon>Winogradskyella</taxon>
    </lineage>
</organism>
<feature type="transmembrane region" description="Helical" evidence="1">
    <location>
        <begin position="12"/>
        <end position="41"/>
    </location>
</feature>
<comment type="caution">
    <text evidence="2">The sequence shown here is derived from an EMBL/GenBank/DDBJ whole genome shotgun (WGS) entry which is preliminary data.</text>
</comment>
<keyword evidence="1" id="KW-0472">Membrane</keyword>
<evidence type="ECO:0000313" key="3">
    <source>
        <dbReference type="Proteomes" id="UP000256919"/>
    </source>
</evidence>
<feature type="transmembrane region" description="Helical" evidence="1">
    <location>
        <begin position="66"/>
        <end position="87"/>
    </location>
</feature>
<dbReference type="Pfam" id="PF07666">
    <property type="entry name" value="MpPF26"/>
    <property type="match status" value="1"/>
</dbReference>
<reference evidence="2 3" key="1">
    <citation type="submission" date="2018-07" db="EMBL/GenBank/DDBJ databases">
        <title>Genomic Encyclopedia of Type Strains, Phase III (KMG-III): the genomes of soil and plant-associated and newly described type strains.</title>
        <authorList>
            <person name="Whitman W."/>
        </authorList>
    </citation>
    <scope>NUCLEOTIDE SEQUENCE [LARGE SCALE GENOMIC DNA]</scope>
    <source>
        <strain evidence="2 3">CECT 7948</strain>
    </source>
</reference>
<evidence type="ECO:0000256" key="1">
    <source>
        <dbReference type="SAM" id="Phobius"/>
    </source>
</evidence>
<dbReference type="Proteomes" id="UP000256919">
    <property type="component" value="Unassembled WGS sequence"/>
</dbReference>
<dbReference type="AlphaFoldDB" id="A0A3D9N1C8"/>
<dbReference type="RefSeq" id="WP_115808517.1">
    <property type="nucleotide sequence ID" value="NZ_JABFDI010000009.1"/>
</dbReference>
<evidence type="ECO:0000313" key="2">
    <source>
        <dbReference type="EMBL" id="REE25517.1"/>
    </source>
</evidence>
<gene>
    <name evidence="2" type="ORF">DFQ09_102106</name>
</gene>
<dbReference type="OrthoDB" id="1099888at2"/>
<sequence>MEKQMLPNATLALIMGILSIVGCCCYGLPGIIFGIVAIIIASKSEKLYKQNPEEYLGYGNVKAGKIMGIIGVVLGLLFAAYMAWFLGQVGWDALSDPEMLMERMENMQNQ</sequence>